<name>A0A0B6ZZ80_9EUPU</name>
<reference evidence="1" key="1">
    <citation type="submission" date="2014-12" db="EMBL/GenBank/DDBJ databases">
        <title>Insight into the proteome of Arion vulgaris.</title>
        <authorList>
            <person name="Aradska J."/>
            <person name="Bulat T."/>
            <person name="Smidak R."/>
            <person name="Sarate P."/>
            <person name="Gangsoo J."/>
            <person name="Sialana F."/>
            <person name="Bilban M."/>
            <person name="Lubec G."/>
        </authorList>
    </citation>
    <scope>NUCLEOTIDE SEQUENCE</scope>
    <source>
        <tissue evidence="1">Skin</tissue>
    </source>
</reference>
<proteinExistence type="predicted"/>
<sequence>MSVYVVIYNYFCTCVTCPCSFNDLHSYVITILEFVLAERKYTGNFNLFCARVVPV</sequence>
<feature type="non-terminal residue" evidence="1">
    <location>
        <position position="55"/>
    </location>
</feature>
<gene>
    <name evidence="1" type="primary">ORF84982</name>
</gene>
<evidence type="ECO:0000313" key="1">
    <source>
        <dbReference type="EMBL" id="CEK73035.1"/>
    </source>
</evidence>
<dbReference type="AlphaFoldDB" id="A0A0B6ZZ80"/>
<organism evidence="1">
    <name type="scientific">Arion vulgaris</name>
    <dbReference type="NCBI Taxonomy" id="1028688"/>
    <lineage>
        <taxon>Eukaryota</taxon>
        <taxon>Metazoa</taxon>
        <taxon>Spiralia</taxon>
        <taxon>Lophotrochozoa</taxon>
        <taxon>Mollusca</taxon>
        <taxon>Gastropoda</taxon>
        <taxon>Heterobranchia</taxon>
        <taxon>Euthyneura</taxon>
        <taxon>Panpulmonata</taxon>
        <taxon>Eupulmonata</taxon>
        <taxon>Stylommatophora</taxon>
        <taxon>Helicina</taxon>
        <taxon>Arionoidea</taxon>
        <taxon>Arionidae</taxon>
        <taxon>Arion</taxon>
    </lineage>
</organism>
<dbReference type="EMBL" id="HACG01026170">
    <property type="protein sequence ID" value="CEK73035.1"/>
    <property type="molecule type" value="Transcribed_RNA"/>
</dbReference>
<protein>
    <submittedName>
        <fullName evidence="1">Uncharacterized protein</fullName>
    </submittedName>
</protein>
<accession>A0A0B6ZZ80</accession>